<accession>A0A0A8Y1A4</accession>
<reference evidence="1" key="2">
    <citation type="journal article" date="2015" name="Data Brief">
        <title>Shoot transcriptome of the giant reed, Arundo donax.</title>
        <authorList>
            <person name="Barrero R.A."/>
            <person name="Guerrero F.D."/>
            <person name="Moolhuijzen P."/>
            <person name="Goolsby J.A."/>
            <person name="Tidwell J."/>
            <person name="Bellgard S.E."/>
            <person name="Bellgard M.I."/>
        </authorList>
    </citation>
    <scope>NUCLEOTIDE SEQUENCE</scope>
    <source>
        <tissue evidence="1">Shoot tissue taken approximately 20 cm above the soil surface</tissue>
    </source>
</reference>
<proteinExistence type="predicted"/>
<protein>
    <submittedName>
        <fullName evidence="1">Uncharacterized protein</fullName>
    </submittedName>
</protein>
<sequence>MRQWRRLLRRR</sequence>
<evidence type="ECO:0000313" key="1">
    <source>
        <dbReference type="EMBL" id="JAD18810.1"/>
    </source>
</evidence>
<name>A0A0A8Y1A4_ARUDO</name>
<reference evidence="1" key="1">
    <citation type="submission" date="2014-09" db="EMBL/GenBank/DDBJ databases">
        <authorList>
            <person name="Magalhaes I.L.F."/>
            <person name="Oliveira U."/>
            <person name="Santos F.R."/>
            <person name="Vidigal T.H.D.A."/>
            <person name="Brescovit A.D."/>
            <person name="Santos A.J."/>
        </authorList>
    </citation>
    <scope>NUCLEOTIDE SEQUENCE</scope>
    <source>
        <tissue evidence="1">Shoot tissue taken approximately 20 cm above the soil surface</tissue>
    </source>
</reference>
<organism evidence="1">
    <name type="scientific">Arundo donax</name>
    <name type="common">Giant reed</name>
    <name type="synonym">Donax arundinaceus</name>
    <dbReference type="NCBI Taxonomy" id="35708"/>
    <lineage>
        <taxon>Eukaryota</taxon>
        <taxon>Viridiplantae</taxon>
        <taxon>Streptophyta</taxon>
        <taxon>Embryophyta</taxon>
        <taxon>Tracheophyta</taxon>
        <taxon>Spermatophyta</taxon>
        <taxon>Magnoliopsida</taxon>
        <taxon>Liliopsida</taxon>
        <taxon>Poales</taxon>
        <taxon>Poaceae</taxon>
        <taxon>PACMAD clade</taxon>
        <taxon>Arundinoideae</taxon>
        <taxon>Arundineae</taxon>
        <taxon>Arundo</taxon>
    </lineage>
</organism>
<dbReference type="EMBL" id="GBRH01279085">
    <property type="protein sequence ID" value="JAD18810.1"/>
    <property type="molecule type" value="Transcribed_RNA"/>
</dbReference>